<dbReference type="OrthoDB" id="9795677at2"/>
<dbReference type="Pfam" id="PF12679">
    <property type="entry name" value="ABC2_membrane_2"/>
    <property type="match status" value="1"/>
</dbReference>
<feature type="transmembrane region" description="Helical" evidence="1">
    <location>
        <begin position="187"/>
        <end position="212"/>
    </location>
</feature>
<evidence type="ECO:0000313" key="2">
    <source>
        <dbReference type="EMBL" id="SDQ65195.1"/>
    </source>
</evidence>
<keyword evidence="1" id="KW-1133">Transmembrane helix</keyword>
<gene>
    <name evidence="2" type="ORF">SAMN04489764_1543</name>
</gene>
<name>A0A1H1CLS7_9ACTN</name>
<evidence type="ECO:0000313" key="3">
    <source>
        <dbReference type="Proteomes" id="UP000217103"/>
    </source>
</evidence>
<feature type="transmembrane region" description="Helical" evidence="1">
    <location>
        <begin position="100"/>
        <end position="119"/>
    </location>
</feature>
<dbReference type="GO" id="GO:0005886">
    <property type="term" value="C:plasma membrane"/>
    <property type="evidence" value="ECO:0007669"/>
    <property type="project" value="UniProtKB-SubCell"/>
</dbReference>
<dbReference type="STRING" id="35622.SAMN04489764_1543"/>
<dbReference type="GO" id="GO:0140359">
    <property type="term" value="F:ABC-type transporter activity"/>
    <property type="evidence" value="ECO:0007669"/>
    <property type="project" value="InterPro"/>
</dbReference>
<keyword evidence="1" id="KW-0472">Membrane</keyword>
<keyword evidence="1" id="KW-0812">Transmembrane</keyword>
<dbReference type="PANTHER" id="PTHR43471">
    <property type="entry name" value="ABC TRANSPORTER PERMEASE"/>
    <property type="match status" value="1"/>
</dbReference>
<dbReference type="EMBL" id="FNKK01000002">
    <property type="protein sequence ID" value="SDQ65195.1"/>
    <property type="molecule type" value="Genomic_DNA"/>
</dbReference>
<keyword evidence="3" id="KW-1185">Reference proteome</keyword>
<feature type="transmembrane region" description="Helical" evidence="1">
    <location>
        <begin position="49"/>
        <end position="69"/>
    </location>
</feature>
<protein>
    <submittedName>
        <fullName evidence="2">ABC-2 type transport system permease protein</fullName>
    </submittedName>
</protein>
<sequence length="337" mass="35960">MKRPSDVIAAARNVLRVTVPASTRSAAPRIPAGWRMVARKEIADHLHSARFFVVAALLSITGIASVYAAGGRIRDVASEATDVPSLFLKLFTISIENTPFAFVNFVALIGPLLGIAFGFDAISSERTQRTLPRLLAQPIHRDDVVNGKFVAGLSVIGMLLTALMVTVAGIGIVRLGVVPEPDDIGRLLVFLLVSIVYIGVWLAFALMLSIVLQRAATAALAAIGTWLVLSLLAGLIVQLVAGLFTQPDTLANAELQQTLGRLSPAIVYEEVTAALLTPELRTLGVITAEQTFRAVPSQLPLGESLLLVWPQAVGLLAVTVLMFAAAYIAFLRQEVRV</sequence>
<feature type="transmembrane region" description="Helical" evidence="1">
    <location>
        <begin position="149"/>
        <end position="175"/>
    </location>
</feature>
<dbReference type="PANTHER" id="PTHR43471:SF14">
    <property type="entry name" value="ABC-2 TYPE TRANSPORT SYSTEM PERMEASE PROTEIN"/>
    <property type="match status" value="1"/>
</dbReference>
<feature type="transmembrane region" description="Helical" evidence="1">
    <location>
        <begin position="308"/>
        <end position="331"/>
    </location>
</feature>
<organism evidence="2 3">
    <name type="scientific">Thermostaphylospora chromogena</name>
    <dbReference type="NCBI Taxonomy" id="35622"/>
    <lineage>
        <taxon>Bacteria</taxon>
        <taxon>Bacillati</taxon>
        <taxon>Actinomycetota</taxon>
        <taxon>Actinomycetes</taxon>
        <taxon>Streptosporangiales</taxon>
        <taxon>Thermomonosporaceae</taxon>
        <taxon>Thermostaphylospora</taxon>
    </lineage>
</organism>
<feature type="transmembrane region" description="Helical" evidence="1">
    <location>
        <begin position="219"/>
        <end position="244"/>
    </location>
</feature>
<evidence type="ECO:0000256" key="1">
    <source>
        <dbReference type="SAM" id="Phobius"/>
    </source>
</evidence>
<dbReference type="Proteomes" id="UP000217103">
    <property type="component" value="Unassembled WGS sequence"/>
</dbReference>
<reference evidence="2 3" key="1">
    <citation type="submission" date="2016-10" db="EMBL/GenBank/DDBJ databases">
        <authorList>
            <person name="de Groot N.N."/>
        </authorList>
    </citation>
    <scope>NUCLEOTIDE SEQUENCE [LARGE SCALE GENOMIC DNA]</scope>
    <source>
        <strain evidence="2 3">DSM 43794</strain>
    </source>
</reference>
<proteinExistence type="predicted"/>
<dbReference type="AlphaFoldDB" id="A0A1H1CLS7"/>
<accession>A0A1H1CLS7</accession>